<evidence type="ECO:0000313" key="4">
    <source>
        <dbReference type="Proteomes" id="UP000243686"/>
    </source>
</evidence>
<gene>
    <name evidence="3" type="ORF">X801_01429</name>
</gene>
<accession>A0A1S8X7F6</accession>
<reference evidence="3 4" key="1">
    <citation type="submission" date="2015-03" db="EMBL/GenBank/DDBJ databases">
        <title>Draft genome of the nematode, Opisthorchis viverrini.</title>
        <authorList>
            <person name="Mitreva M."/>
        </authorList>
    </citation>
    <scope>NUCLEOTIDE SEQUENCE [LARGE SCALE GENOMIC DNA]</scope>
    <source>
        <strain evidence="3">Khon Kaen</strain>
    </source>
</reference>
<sequence length="101" mass="11693">MQTNQTNDRLSVQFRTREADQLLLYTVIKNLPDADDPTRIQVFMAVYLLNGSLTVAVERYVQNDIPSFQTMSINRQMDCISNYGTCADKQWHQFTQTLAKN</sequence>
<name>A0A1S8X7F6_OPIVI</name>
<proteinExistence type="predicted"/>
<keyword evidence="4" id="KW-1185">Reference proteome</keyword>
<dbReference type="Proteomes" id="UP000243686">
    <property type="component" value="Unassembled WGS sequence"/>
</dbReference>
<comment type="caution">
    <text evidence="1">Lacks conserved residue(s) required for the propagation of feature annotation.</text>
</comment>
<dbReference type="PROSITE" id="PS50025">
    <property type="entry name" value="LAM_G_DOMAIN"/>
    <property type="match status" value="1"/>
</dbReference>
<feature type="non-terminal residue" evidence="3">
    <location>
        <position position="101"/>
    </location>
</feature>
<evidence type="ECO:0000259" key="2">
    <source>
        <dbReference type="PROSITE" id="PS50025"/>
    </source>
</evidence>
<dbReference type="EMBL" id="KV891712">
    <property type="protein sequence ID" value="OON22670.1"/>
    <property type="molecule type" value="Genomic_DNA"/>
</dbReference>
<organism evidence="3 4">
    <name type="scientific">Opisthorchis viverrini</name>
    <name type="common">Southeast Asian liver fluke</name>
    <dbReference type="NCBI Taxonomy" id="6198"/>
    <lineage>
        <taxon>Eukaryota</taxon>
        <taxon>Metazoa</taxon>
        <taxon>Spiralia</taxon>
        <taxon>Lophotrochozoa</taxon>
        <taxon>Platyhelminthes</taxon>
        <taxon>Trematoda</taxon>
        <taxon>Digenea</taxon>
        <taxon>Opisthorchiida</taxon>
        <taxon>Opisthorchiata</taxon>
        <taxon>Opisthorchiidae</taxon>
        <taxon>Opisthorchis</taxon>
    </lineage>
</organism>
<protein>
    <recommendedName>
        <fullName evidence="2">Laminin G domain-containing protein</fullName>
    </recommendedName>
</protein>
<dbReference type="InterPro" id="IPR001791">
    <property type="entry name" value="Laminin_G"/>
</dbReference>
<evidence type="ECO:0000256" key="1">
    <source>
        <dbReference type="PROSITE-ProRule" id="PRU00122"/>
    </source>
</evidence>
<dbReference type="Gene3D" id="2.60.120.200">
    <property type="match status" value="1"/>
</dbReference>
<dbReference type="AlphaFoldDB" id="A0A1S8X7F6"/>
<evidence type="ECO:0000313" key="3">
    <source>
        <dbReference type="EMBL" id="OON22670.1"/>
    </source>
</evidence>
<feature type="domain" description="Laminin G" evidence="2">
    <location>
        <begin position="1"/>
        <end position="101"/>
    </location>
</feature>